<dbReference type="PANTHER" id="PTHR19338:SF21">
    <property type="entry name" value="OS10G0124400 PROTEIN"/>
    <property type="match status" value="1"/>
</dbReference>
<dbReference type="InterPro" id="IPR042197">
    <property type="entry name" value="Apaf_helical"/>
</dbReference>
<keyword evidence="6 7" id="KW-0175">Coiled coil</keyword>
<dbReference type="eggNOG" id="KOG4658">
    <property type="taxonomic scope" value="Eukaryota"/>
</dbReference>
<evidence type="ECO:0000313" key="9">
    <source>
        <dbReference type="EnsemblPlants" id="OMERI11G15610.2"/>
    </source>
</evidence>
<feature type="domain" description="F-box" evidence="8">
    <location>
        <begin position="942"/>
        <end position="984"/>
    </location>
</feature>
<dbReference type="SUPFAM" id="SSF52047">
    <property type="entry name" value="RNI-like"/>
    <property type="match status" value="1"/>
</dbReference>
<dbReference type="Pfam" id="PF00646">
    <property type="entry name" value="F-box"/>
    <property type="match status" value="1"/>
</dbReference>
<dbReference type="Proteomes" id="UP000008021">
    <property type="component" value="Chromosome 11"/>
</dbReference>
<dbReference type="SUPFAM" id="SSF52540">
    <property type="entry name" value="P-loop containing nucleoside triphosphate hydrolases"/>
    <property type="match status" value="2"/>
</dbReference>
<keyword evidence="3" id="KW-0677">Repeat</keyword>
<dbReference type="InterPro" id="IPR001810">
    <property type="entry name" value="F-box_dom"/>
</dbReference>
<name>A0A0E0F7D9_9ORYZ</name>
<dbReference type="PANTHER" id="PTHR19338">
    <property type="entry name" value="TRANSLOCASE OF INNER MITOCHONDRIAL MEMBRANE 13 HOMOLOG"/>
    <property type="match status" value="1"/>
</dbReference>
<dbReference type="GO" id="GO:0009626">
    <property type="term" value="P:plant-type hypersensitive response"/>
    <property type="evidence" value="ECO:0007669"/>
    <property type="project" value="UniProtKB-ARBA"/>
</dbReference>
<dbReference type="Gene3D" id="3.40.50.300">
    <property type="entry name" value="P-loop containing nucleotide triphosphate hydrolases"/>
    <property type="match status" value="2"/>
</dbReference>
<dbReference type="InterPro" id="IPR032675">
    <property type="entry name" value="LRR_dom_sf"/>
</dbReference>
<dbReference type="FunFam" id="1.10.10.10:FF:000322">
    <property type="entry name" value="Probable disease resistance protein At1g63360"/>
    <property type="match status" value="1"/>
</dbReference>
<dbReference type="Pfam" id="PF00931">
    <property type="entry name" value="NB-ARC"/>
    <property type="match status" value="2"/>
</dbReference>
<sequence>MEVITIDDYVREEETDAFELRRTCRSPAAMDGSISGDALLRGPWNDLPGDLLGLVLGYIPCAAGRARVRSVCSSWRNAAAIQRPPRPLPMLVFSRFGFVSFSSFSPSMVIADAEFTRIPLHEDESLRWVGSFDEWLVGTRPGSVCKDAHSHCFFVNAFSRETIQLPRPSAFRLSHHICKTLPIVNTTGSVDIIIQEHEYSVCFRKVVLSGPPSSGSMCTVAAISQCILALWHPGMTSWCVCRSFWFDGSADIAFYQGRIYMAMVSTYFPHILSIMFFQLEEVDGRVMVSYVERCVTQKLPPVEGCAVNEFHIVEWRGKLLLIVMYADHVWVENRRIGIYALDFSTNPYSLTEINNLDGDCLFISSRSSKSFPACQYDGAKGDFVYFVSSFRQQTIGVHHSFDILVFNVRDATTTVFPVLVPGDNSDPFMDNLLWHLLHMEPVKSRHPSGASLELSCPSGRALAPRDPPAPVAMDSGKGTIGREAQRRSWADIPADIISVVVGRLPSVEDRARLRSVCQAWRAAARLHRPPPPLPLLVLSNLAFSGFCVDGAMAETRRIPLPVEAASAGDLRCVGSCEGWLAVVRQKKARYLGDGACFLVNPFSREVINLPPPFVSTHLVDVYTRSLPIINGSGVVDCTIHAAQYVMSFCKVILSSPPGSGSAYTVAAISVHRNGAKLALWRPGMTSWCICYGGCISKFSDVAFYQGKFYILSKLTTNLFAFAITEDDCRMMVSRVERCVTELPQVKDSYGQRWNMVEWHGKLLLVVRYIGGSEGWHNICKVSVFVVDVSTNPFRFTEINSLDGDCIFISPCSSMSFPACQYDGIEDDLVYFIDGYLFPAKNGPPFDRFVYNMRDCTLAPFAADISDDNFRAPDGRLMSPTCDFTPPLSLLPLTTFPNSVLEASGRFRIRGAVGRARASSRITAMATGTGTGAVSGPPSWLDLPLGIVGAVLSRLHSSADRAALCSVFHRSWRAATRERDYPPLVLAAAPAPLPLVLYPNFALASRSSARDQAMEAAAGAMRPLLAKLGELIRNEYGLGKKVKKGLMSLETELEMMHKALDKVASVPLDQLDEQVRIWAGKVRELSYDMEDAIDSFMVRVDGCEPSSLKKNRVKKFLKKTTGLYRKGKDLHQIARAIEEAQELAKQLAELRQRYELDVHDVSAGAAIDPRVMALYKDETELIGIEQPRDELIERLFHREEGSKHRLRTISIVGFGGLGKTTLAKVVYDKIKVQFDCTAFVSVSRSPDVTKIFKKILYELERGRYANINEAERDQVQLIDELRRFLEDKRMKHLSDVDSQRLFYKRIFSHEDGCPHELVQVSRDILKKCGGVPLAIITIASLLSSPMQSKTNDKWDALLNSIGHGLAEGDSMEEMQKTCLLYLSIFPEDYEIIKDQLIWIWIAEGFVKCEKHETSLFDFGDSYFNELINRSMIQSIDINVEGKARACRVHDMVLDLILHVSTAKNFVTTFDGIQRKTSSQIKVRRLALQNSVVEPTMPQVTMSMSQVRSVIVFMPAINLMPPLSSFHVLRVLDIEGCELHNLRLRSKNYPLKSGELPVEIGNLQFLQTIDIIGLAVEELPWAFVQLRQLMCLRVGENTRLPGEMGNLASLEVLSTVFLDESPNFVKQLQSLTRLRELSMLAFEMDMALMETLVESLCKLQKIETLDVQALPPLLNLIGNSWFMELSQEDLQILGRLPALLSLELDLTDQDKLLICADGAMPRVENIRFSFSVQQAKDGGNADFDFGLGNLLSLEHIDVVVRCYEVTNGEVEETEAALRHVAQVHPNHPTLKMGRVGAMGPLLGKLGELLKDEFRLEKKVRKGIRSIETELTMKHAAIHKVASVPLDQLDEQVRIWAGKVRELSYDMEDVINVFMVRVEKGPRPDADAGTNLKNRVTKFLKKTTSLFRKGKDLHQIAGAIEEAQELIKQLAELRQRYELEMCGGNVVGGAIDPRVMALYKDVTELVGIEQPMDELIERLFDGDEGSKQRLRTISIYGFGGLGKTTLVKAVYDRIKVQFDCTAFVSVSRNPDIIKIFKKMLYELDKGKYANINEVGRDEVQLIDELRRFLEGKRYLIIIDDIWDEKFWGFIKYAFTSNQLGSRLITTTRKISVSQACCSSSDDMSYKMKHLSDADSKRLFYKRIFLHENKLSP</sequence>
<dbReference type="PRINTS" id="PR00364">
    <property type="entry name" value="DISEASERSIST"/>
</dbReference>
<dbReference type="InterPro" id="IPR038005">
    <property type="entry name" value="RX-like_CC"/>
</dbReference>
<keyword evidence="5" id="KW-0611">Plant defense</keyword>
<feature type="domain" description="F-box" evidence="8">
    <location>
        <begin position="47"/>
        <end position="88"/>
    </location>
</feature>
<organism evidence="9">
    <name type="scientific">Oryza meridionalis</name>
    <dbReference type="NCBI Taxonomy" id="40149"/>
    <lineage>
        <taxon>Eukaryota</taxon>
        <taxon>Viridiplantae</taxon>
        <taxon>Streptophyta</taxon>
        <taxon>Embryophyta</taxon>
        <taxon>Tracheophyta</taxon>
        <taxon>Spermatophyta</taxon>
        <taxon>Magnoliopsida</taxon>
        <taxon>Liliopsida</taxon>
        <taxon>Poales</taxon>
        <taxon>Poaceae</taxon>
        <taxon>BOP clade</taxon>
        <taxon>Oryzoideae</taxon>
        <taxon>Oryzeae</taxon>
        <taxon>Oryzinae</taxon>
        <taxon>Oryza</taxon>
    </lineage>
</organism>
<dbReference type="SUPFAM" id="SSF81383">
    <property type="entry name" value="F-box domain"/>
    <property type="match status" value="1"/>
</dbReference>
<dbReference type="EnsemblPlants" id="OMERI11G15610.2">
    <property type="protein sequence ID" value="OMERI11G15610.2"/>
    <property type="gene ID" value="OMERI11G15610"/>
</dbReference>
<dbReference type="InterPro" id="IPR002182">
    <property type="entry name" value="NB-ARC"/>
</dbReference>
<dbReference type="Gene3D" id="1.10.8.430">
    <property type="entry name" value="Helical domain of apoptotic protease-activating factors"/>
    <property type="match status" value="1"/>
</dbReference>
<evidence type="ECO:0000256" key="5">
    <source>
        <dbReference type="ARBA" id="ARBA00022821"/>
    </source>
</evidence>
<evidence type="ECO:0000256" key="6">
    <source>
        <dbReference type="ARBA" id="ARBA00023054"/>
    </source>
</evidence>
<reference evidence="9" key="1">
    <citation type="submission" date="2015-04" db="UniProtKB">
        <authorList>
            <consortium name="EnsemblPlants"/>
        </authorList>
    </citation>
    <scope>IDENTIFICATION</scope>
</reference>
<evidence type="ECO:0000256" key="3">
    <source>
        <dbReference type="ARBA" id="ARBA00022737"/>
    </source>
</evidence>
<dbReference type="Gene3D" id="1.20.1280.50">
    <property type="match status" value="2"/>
</dbReference>
<dbReference type="GO" id="GO:0042742">
    <property type="term" value="P:defense response to bacterium"/>
    <property type="evidence" value="ECO:0007669"/>
    <property type="project" value="UniProtKB-ARBA"/>
</dbReference>
<dbReference type="InterPro" id="IPR027417">
    <property type="entry name" value="P-loop_NTPase"/>
</dbReference>
<dbReference type="SMART" id="SM00256">
    <property type="entry name" value="FBOX"/>
    <property type="match status" value="3"/>
</dbReference>
<accession>A0A0E0F7D9</accession>
<evidence type="ECO:0000256" key="4">
    <source>
        <dbReference type="ARBA" id="ARBA00022741"/>
    </source>
</evidence>
<proteinExistence type="inferred from homology"/>
<feature type="coiled-coil region" evidence="7">
    <location>
        <begin position="1129"/>
        <end position="1156"/>
    </location>
</feature>
<dbReference type="InterPro" id="IPR041118">
    <property type="entry name" value="Rx_N"/>
</dbReference>
<dbReference type="InterPro" id="IPR036047">
    <property type="entry name" value="F-box-like_dom_sf"/>
</dbReference>
<dbReference type="Pfam" id="PF23559">
    <property type="entry name" value="WHD_DRP"/>
    <property type="match status" value="1"/>
</dbReference>
<dbReference type="HOGENOM" id="CLU_231780_0_0_1"/>
<keyword evidence="4" id="KW-0547">Nucleotide-binding</keyword>
<dbReference type="InterPro" id="IPR005174">
    <property type="entry name" value="KIB1-4_b-propeller"/>
</dbReference>
<dbReference type="FunFam" id="3.40.50.300:FF:001091">
    <property type="entry name" value="Probable disease resistance protein At1g61300"/>
    <property type="match status" value="1"/>
</dbReference>
<dbReference type="Gene3D" id="3.80.10.10">
    <property type="entry name" value="Ribonuclease Inhibitor"/>
    <property type="match status" value="1"/>
</dbReference>
<dbReference type="GO" id="GO:0043531">
    <property type="term" value="F:ADP binding"/>
    <property type="evidence" value="ECO:0007669"/>
    <property type="project" value="InterPro"/>
</dbReference>
<evidence type="ECO:0000256" key="7">
    <source>
        <dbReference type="SAM" id="Coils"/>
    </source>
</evidence>
<dbReference type="Gramene" id="OMERI11G15610.2">
    <property type="protein sequence ID" value="OMERI11G15610.2"/>
    <property type="gene ID" value="OMERI11G15610"/>
</dbReference>
<evidence type="ECO:0000259" key="8">
    <source>
        <dbReference type="SMART" id="SM00256"/>
    </source>
</evidence>
<dbReference type="InterPro" id="IPR058922">
    <property type="entry name" value="WHD_DRP"/>
</dbReference>
<keyword evidence="10" id="KW-1185">Reference proteome</keyword>
<dbReference type="Gene3D" id="1.20.5.4130">
    <property type="match status" value="2"/>
</dbReference>
<evidence type="ECO:0000256" key="1">
    <source>
        <dbReference type="ARBA" id="ARBA00008894"/>
    </source>
</evidence>
<dbReference type="Pfam" id="PF03478">
    <property type="entry name" value="Beta-prop_KIB1-4"/>
    <property type="match status" value="2"/>
</dbReference>
<dbReference type="STRING" id="40149.A0A0E0F7D9"/>
<feature type="domain" description="F-box" evidence="8">
    <location>
        <begin position="492"/>
        <end position="533"/>
    </location>
</feature>
<dbReference type="InterPro" id="IPR036388">
    <property type="entry name" value="WH-like_DNA-bd_sf"/>
</dbReference>
<evidence type="ECO:0000256" key="2">
    <source>
        <dbReference type="ARBA" id="ARBA00022614"/>
    </source>
</evidence>
<comment type="similarity">
    <text evidence="1">Belongs to the disease resistance NB-LRR family.</text>
</comment>
<keyword evidence="2" id="KW-0433">Leucine-rich repeat</keyword>
<evidence type="ECO:0000313" key="10">
    <source>
        <dbReference type="Proteomes" id="UP000008021"/>
    </source>
</evidence>
<dbReference type="InterPro" id="IPR055414">
    <property type="entry name" value="LRR_R13L4/SHOC2-like"/>
</dbReference>
<dbReference type="Gene3D" id="1.10.10.10">
    <property type="entry name" value="Winged helix-like DNA-binding domain superfamily/Winged helix DNA-binding domain"/>
    <property type="match status" value="1"/>
</dbReference>
<protein>
    <recommendedName>
        <fullName evidence="8">F-box domain-containing protein</fullName>
    </recommendedName>
</protein>
<dbReference type="GO" id="GO:0002758">
    <property type="term" value="P:innate immune response-activating signaling pathway"/>
    <property type="evidence" value="ECO:0007669"/>
    <property type="project" value="UniProtKB-ARBA"/>
</dbReference>
<feature type="coiled-coil region" evidence="7">
    <location>
        <begin position="1910"/>
        <end position="1937"/>
    </location>
</feature>
<dbReference type="Pfam" id="PF23598">
    <property type="entry name" value="LRR_14"/>
    <property type="match status" value="2"/>
</dbReference>
<reference evidence="9" key="2">
    <citation type="submission" date="2018-05" db="EMBL/GenBank/DDBJ databases">
        <title>OmerRS3 (Oryza meridionalis Reference Sequence Version 3).</title>
        <authorList>
            <person name="Zhang J."/>
            <person name="Kudrna D."/>
            <person name="Lee S."/>
            <person name="Talag J."/>
            <person name="Welchert J."/>
            <person name="Wing R.A."/>
        </authorList>
    </citation>
    <scope>NUCLEOTIDE SEQUENCE [LARGE SCALE GENOMIC DNA]</scope>
    <source>
        <strain evidence="9">cv. OR44</strain>
    </source>
</reference>
<dbReference type="CDD" id="cd14798">
    <property type="entry name" value="RX-CC_like"/>
    <property type="match status" value="2"/>
</dbReference>
<dbReference type="Pfam" id="PF18052">
    <property type="entry name" value="Rx_N"/>
    <property type="match status" value="2"/>
</dbReference>